<keyword evidence="3" id="KW-1185">Reference proteome</keyword>
<dbReference type="InterPro" id="IPR012337">
    <property type="entry name" value="RNaseH-like_sf"/>
</dbReference>
<name>A0AAD9VLM3_9HYME</name>
<dbReference type="AlphaFoldDB" id="A0AAD9VLM3"/>
<evidence type="ECO:0000313" key="3">
    <source>
        <dbReference type="Proteomes" id="UP001258017"/>
    </source>
</evidence>
<dbReference type="GO" id="GO:0003676">
    <property type="term" value="F:nucleic acid binding"/>
    <property type="evidence" value="ECO:0007669"/>
    <property type="project" value="InterPro"/>
</dbReference>
<accession>A0AAD9VLM3</accession>
<comment type="caution">
    <text evidence="2">The sequence shown here is derived from an EMBL/GenBank/DDBJ whole genome shotgun (WGS) entry which is preliminary data.</text>
</comment>
<dbReference type="InterPro" id="IPR040676">
    <property type="entry name" value="DUF5641"/>
</dbReference>
<reference evidence="2" key="1">
    <citation type="submission" date="2021-08" db="EMBL/GenBank/DDBJ databases">
        <authorList>
            <person name="Misof B."/>
            <person name="Oliver O."/>
            <person name="Podsiadlowski L."/>
            <person name="Donath A."/>
            <person name="Peters R."/>
            <person name="Mayer C."/>
            <person name="Rust J."/>
            <person name="Gunkel S."/>
            <person name="Lesny P."/>
            <person name="Martin S."/>
            <person name="Oeyen J.P."/>
            <person name="Petersen M."/>
            <person name="Panagiotis P."/>
            <person name="Wilbrandt J."/>
            <person name="Tanja T."/>
        </authorList>
    </citation>
    <scope>NUCLEOTIDE SEQUENCE</scope>
    <source>
        <strain evidence="2">GBR_01_08_01A</strain>
        <tissue evidence="2">Thorax + abdomen</tissue>
    </source>
</reference>
<organism evidence="2 3">
    <name type="scientific">Odynerus spinipes</name>
    <dbReference type="NCBI Taxonomy" id="1348599"/>
    <lineage>
        <taxon>Eukaryota</taxon>
        <taxon>Metazoa</taxon>
        <taxon>Ecdysozoa</taxon>
        <taxon>Arthropoda</taxon>
        <taxon>Hexapoda</taxon>
        <taxon>Insecta</taxon>
        <taxon>Pterygota</taxon>
        <taxon>Neoptera</taxon>
        <taxon>Endopterygota</taxon>
        <taxon>Hymenoptera</taxon>
        <taxon>Apocrita</taxon>
        <taxon>Aculeata</taxon>
        <taxon>Vespoidea</taxon>
        <taxon>Vespidae</taxon>
        <taxon>Eumeninae</taxon>
        <taxon>Odynerus</taxon>
    </lineage>
</organism>
<reference evidence="2" key="2">
    <citation type="journal article" date="2023" name="Commun. Biol.">
        <title>Intrasexual cuticular hydrocarbon dimorphism in a wasp sheds light on hydrocarbon biosynthesis genes in Hymenoptera.</title>
        <authorList>
            <person name="Moris V.C."/>
            <person name="Podsiadlowski L."/>
            <person name="Martin S."/>
            <person name="Oeyen J.P."/>
            <person name="Donath A."/>
            <person name="Petersen M."/>
            <person name="Wilbrandt J."/>
            <person name="Misof B."/>
            <person name="Liedtke D."/>
            <person name="Thamm M."/>
            <person name="Scheiner R."/>
            <person name="Schmitt T."/>
            <person name="Niehuis O."/>
        </authorList>
    </citation>
    <scope>NUCLEOTIDE SEQUENCE</scope>
    <source>
        <strain evidence="2">GBR_01_08_01A</strain>
    </source>
</reference>
<protein>
    <recommendedName>
        <fullName evidence="1">DUF5641 domain-containing protein</fullName>
    </recommendedName>
</protein>
<evidence type="ECO:0000313" key="2">
    <source>
        <dbReference type="EMBL" id="KAK2579108.1"/>
    </source>
</evidence>
<dbReference type="Gene3D" id="3.30.420.10">
    <property type="entry name" value="Ribonuclease H-like superfamily/Ribonuclease H"/>
    <property type="match status" value="1"/>
</dbReference>
<gene>
    <name evidence="2" type="ORF">KPH14_000886</name>
</gene>
<evidence type="ECO:0000259" key="1">
    <source>
        <dbReference type="Pfam" id="PF18701"/>
    </source>
</evidence>
<dbReference type="Pfam" id="PF18701">
    <property type="entry name" value="DUF5641"/>
    <property type="match status" value="1"/>
</dbReference>
<dbReference type="SUPFAM" id="SSF53098">
    <property type="entry name" value="Ribonuclease H-like"/>
    <property type="match status" value="1"/>
</dbReference>
<proteinExistence type="predicted"/>
<dbReference type="Proteomes" id="UP001258017">
    <property type="component" value="Unassembled WGS sequence"/>
</dbReference>
<dbReference type="PANTHER" id="PTHR47331:SF1">
    <property type="entry name" value="GAG-LIKE PROTEIN"/>
    <property type="match status" value="1"/>
</dbReference>
<sequence length="263" mass="30076">MRSSFISMVGGCWIMTSFFVLPRKERNSLPLGANRQLQELYEILANEQSKNKLIHYCTDRGITWHFSPPSAPHFGGLWEAGVKSFKTHLHRTVGDTLFTYEQLNTYVIEIEAILNSRPITPLSSDPNDLDALTPNHFLIGGLLANMPEKDFVDTSSNRLSTWQHIYKVKQHFWKRWYKEYLNEITTRKKWHVAGANTFKIGDLIVLKEDNLPPLRWALGRIIALHPGDDGIIRVATVKTAAGTYVRCVKRLCPLPIETTTQTN</sequence>
<dbReference type="InterPro" id="IPR036397">
    <property type="entry name" value="RNaseH_sf"/>
</dbReference>
<feature type="domain" description="DUF5641" evidence="1">
    <location>
        <begin position="160"/>
        <end position="254"/>
    </location>
</feature>
<dbReference type="EMBL" id="JAIFRP010000106">
    <property type="protein sequence ID" value="KAK2579108.1"/>
    <property type="molecule type" value="Genomic_DNA"/>
</dbReference>
<dbReference type="PANTHER" id="PTHR47331">
    <property type="entry name" value="PHD-TYPE DOMAIN-CONTAINING PROTEIN"/>
    <property type="match status" value="1"/>
</dbReference>